<dbReference type="Proteomes" id="UP001236500">
    <property type="component" value="Chromosome"/>
</dbReference>
<evidence type="ECO:0000259" key="5">
    <source>
        <dbReference type="Pfam" id="PF17851"/>
    </source>
</evidence>
<dbReference type="PANTHER" id="PTHR42812:SF12">
    <property type="entry name" value="BETA-XYLOSIDASE-RELATED"/>
    <property type="match status" value="1"/>
</dbReference>
<keyword evidence="2 4" id="KW-0378">Hydrolase</keyword>
<dbReference type="RefSeq" id="WP_280322368.1">
    <property type="nucleotide sequence ID" value="NZ_CP118605.1"/>
</dbReference>
<dbReference type="GO" id="GO:0016787">
    <property type="term" value="F:hydrolase activity"/>
    <property type="evidence" value="ECO:0007669"/>
    <property type="project" value="UniProtKB-KW"/>
</dbReference>
<dbReference type="InterPro" id="IPR051795">
    <property type="entry name" value="Glycosyl_Hydrlase_43"/>
</dbReference>
<dbReference type="InterPro" id="IPR013320">
    <property type="entry name" value="ConA-like_dom_sf"/>
</dbReference>
<proteinExistence type="inferred from homology"/>
<dbReference type="InterPro" id="IPR006710">
    <property type="entry name" value="Glyco_hydro_43"/>
</dbReference>
<protein>
    <submittedName>
        <fullName evidence="6">Glycoside hydrolase family 43 protein</fullName>
    </submittedName>
</protein>
<dbReference type="Gene3D" id="2.60.120.200">
    <property type="match status" value="1"/>
</dbReference>
<dbReference type="SUPFAM" id="SSF49899">
    <property type="entry name" value="Concanavalin A-like lectins/glucanases"/>
    <property type="match status" value="1"/>
</dbReference>
<evidence type="ECO:0000256" key="1">
    <source>
        <dbReference type="ARBA" id="ARBA00009865"/>
    </source>
</evidence>
<dbReference type="EMBL" id="CP118605">
    <property type="protein sequence ID" value="WGL18384.1"/>
    <property type="molecule type" value="Genomic_DNA"/>
</dbReference>
<keyword evidence="3 4" id="KW-0326">Glycosidase</keyword>
<feature type="domain" description="Beta-xylosidase C-terminal Concanavalin A-like" evidence="5">
    <location>
        <begin position="389"/>
        <end position="573"/>
    </location>
</feature>
<evidence type="ECO:0000313" key="6">
    <source>
        <dbReference type="EMBL" id="WGL18384.1"/>
    </source>
</evidence>
<sequence length="584" mass="64639">MHSVKIKQQISALGIALVTAISPADASEKIARFSWFEYNGNDEVFNLPLKENEYRNPILAGFHPDPSIVRVDKDYYLVNSTFGFFPGIPVFHSRDLVNWTQIGNALHRPGQVNFNGLPLTNAGVYAPAIEYRDGTFYVINTCIGCGGNFVVTAKNPAGPWSDPIWLPELDGIDPSIFFDDNGKTYIVHHAEPDKKRYPAHTAIRVMEVDPETFQAKSDDVLLVDGGAVPQWNTDYLEGPHLYNVDGTYYLSAPGGGTGYFHQQLLFRADNVFGPYTANPNNPVLTQFGLPDDRPNPVTATGHADLFEDSNGDWWAVFLGTRVYDLATAPQDPGNFHTGRETFMLPVQWKDGWPIILEAGRALPYAVNRPRLPEDQPAPRHTTGNFSEREVFVSDKLAPHWLFIRTPDSPWWATGDEGLSLQARPVAIGDRDGQPSFVGRRLAHMRAEMTTALKFTPQATDDEAGLLALQSDDFFYALGLGRNSAGKAVLRVRRKAGNGGEIQGQVIAETPIPLLQGQPVYLRMKIDKSELDFSYSLDAEHYTPLVENNDARVLTTAAAGGFVGAVVGMYAESGEKIRIQERQQM</sequence>
<dbReference type="InterPro" id="IPR041542">
    <property type="entry name" value="GH43_C2"/>
</dbReference>
<evidence type="ECO:0000256" key="2">
    <source>
        <dbReference type="ARBA" id="ARBA00022801"/>
    </source>
</evidence>
<keyword evidence="7" id="KW-1185">Reference proteome</keyword>
<dbReference type="Gene3D" id="2.115.10.20">
    <property type="entry name" value="Glycosyl hydrolase domain, family 43"/>
    <property type="match status" value="1"/>
</dbReference>
<evidence type="ECO:0000256" key="3">
    <source>
        <dbReference type="ARBA" id="ARBA00023295"/>
    </source>
</evidence>
<dbReference type="CDD" id="cd18617">
    <property type="entry name" value="GH43_XynB-like"/>
    <property type="match status" value="1"/>
</dbReference>
<accession>A0ABY8NJ69</accession>
<dbReference type="Pfam" id="PF04616">
    <property type="entry name" value="Glyco_hydro_43"/>
    <property type="match status" value="1"/>
</dbReference>
<reference evidence="6 7" key="1">
    <citation type="submission" date="2023-02" db="EMBL/GenBank/DDBJ databases">
        <title>Description and genomic characterization of Microbulbifer bruguierae sp. nov., isolated from the sediment of mangrove plant Bruguiera sexangula.</title>
        <authorList>
            <person name="Long M."/>
        </authorList>
    </citation>
    <scope>NUCLEOTIDE SEQUENCE [LARGE SCALE GENOMIC DNA]</scope>
    <source>
        <strain evidence="6 7">H12</strain>
    </source>
</reference>
<dbReference type="SUPFAM" id="SSF75005">
    <property type="entry name" value="Arabinanase/levansucrase/invertase"/>
    <property type="match status" value="1"/>
</dbReference>
<dbReference type="InterPro" id="IPR023296">
    <property type="entry name" value="Glyco_hydro_beta-prop_sf"/>
</dbReference>
<dbReference type="Pfam" id="PF17851">
    <property type="entry name" value="GH43_C2"/>
    <property type="match status" value="1"/>
</dbReference>
<name>A0ABY8NJ69_9GAMM</name>
<gene>
    <name evidence="6" type="ORF">PVT68_08820</name>
</gene>
<comment type="similarity">
    <text evidence="1 4">Belongs to the glycosyl hydrolase 43 family.</text>
</comment>
<evidence type="ECO:0000313" key="7">
    <source>
        <dbReference type="Proteomes" id="UP001236500"/>
    </source>
</evidence>
<evidence type="ECO:0000256" key="4">
    <source>
        <dbReference type="RuleBase" id="RU361187"/>
    </source>
</evidence>
<dbReference type="PANTHER" id="PTHR42812">
    <property type="entry name" value="BETA-XYLOSIDASE"/>
    <property type="match status" value="1"/>
</dbReference>
<organism evidence="6 7">
    <name type="scientific">Microbulbifer bruguierae</name>
    <dbReference type="NCBI Taxonomy" id="3029061"/>
    <lineage>
        <taxon>Bacteria</taxon>
        <taxon>Pseudomonadati</taxon>
        <taxon>Pseudomonadota</taxon>
        <taxon>Gammaproteobacteria</taxon>
        <taxon>Cellvibrionales</taxon>
        <taxon>Microbulbiferaceae</taxon>
        <taxon>Microbulbifer</taxon>
    </lineage>
</organism>